<protein>
    <submittedName>
        <fullName evidence="4">Bifunctional phosphoglucose/phosphomannose isomerase</fullName>
    </submittedName>
</protein>
<accession>A0A6L3ZFB8</accession>
<reference evidence="4 5" key="1">
    <citation type="submission" date="2019-10" db="EMBL/GenBank/DDBJ databases">
        <title>Genome sequence of Phaeocystidibacter marisrubri JCM30614 (type strain).</title>
        <authorList>
            <person name="Bowman J.P."/>
        </authorList>
    </citation>
    <scope>NUCLEOTIDE SEQUENCE [LARGE SCALE GENOMIC DNA]</scope>
    <source>
        <strain evidence="4 5">JCM 30614</strain>
    </source>
</reference>
<dbReference type="InterPro" id="IPR035484">
    <property type="entry name" value="SIS_PGI/PMI_1"/>
</dbReference>
<dbReference type="GO" id="GO:1901135">
    <property type="term" value="P:carbohydrate derivative metabolic process"/>
    <property type="evidence" value="ECO:0007669"/>
    <property type="project" value="InterPro"/>
</dbReference>
<comment type="caution">
    <text evidence="4">The sequence shown here is derived from an EMBL/GenBank/DDBJ whole genome shotgun (WGS) entry which is preliminary data.</text>
</comment>
<dbReference type="Proteomes" id="UP000484164">
    <property type="component" value="Unassembled WGS sequence"/>
</dbReference>
<dbReference type="GO" id="GO:0004347">
    <property type="term" value="F:glucose-6-phosphate isomerase activity"/>
    <property type="evidence" value="ECO:0007669"/>
    <property type="project" value="InterPro"/>
</dbReference>
<dbReference type="InterPro" id="IPR019490">
    <property type="entry name" value="Glu6P/Mann6P_isomerase_C"/>
</dbReference>
<organism evidence="4 5">
    <name type="scientific">Phaeocystidibacter marisrubri</name>
    <dbReference type="NCBI Taxonomy" id="1577780"/>
    <lineage>
        <taxon>Bacteria</taxon>
        <taxon>Pseudomonadati</taxon>
        <taxon>Bacteroidota</taxon>
        <taxon>Flavobacteriia</taxon>
        <taxon>Flavobacteriales</taxon>
        <taxon>Phaeocystidibacteraceae</taxon>
        <taxon>Phaeocystidibacter</taxon>
    </lineage>
</organism>
<dbReference type="CDD" id="cd05637">
    <property type="entry name" value="SIS_PGI_PMI_2"/>
    <property type="match status" value="1"/>
</dbReference>
<dbReference type="NCBIfam" id="NF006423">
    <property type="entry name" value="PRK08674.1-2"/>
    <property type="match status" value="1"/>
</dbReference>
<dbReference type="SUPFAM" id="SSF53697">
    <property type="entry name" value="SIS domain"/>
    <property type="match status" value="1"/>
</dbReference>
<dbReference type="AlphaFoldDB" id="A0A6L3ZFB8"/>
<dbReference type="GO" id="GO:0004476">
    <property type="term" value="F:mannose-6-phosphate isomerase activity"/>
    <property type="evidence" value="ECO:0007669"/>
    <property type="project" value="InterPro"/>
</dbReference>
<dbReference type="InterPro" id="IPR001347">
    <property type="entry name" value="SIS_dom"/>
</dbReference>
<comment type="similarity">
    <text evidence="1">Belongs to the PGI/PMI family.</text>
</comment>
<dbReference type="RefSeq" id="WP_151693837.1">
    <property type="nucleotide sequence ID" value="NZ_BMGX01000001.1"/>
</dbReference>
<keyword evidence="2 4" id="KW-0413">Isomerase</keyword>
<evidence type="ECO:0000313" key="5">
    <source>
        <dbReference type="Proteomes" id="UP000484164"/>
    </source>
</evidence>
<dbReference type="Gene3D" id="3.40.50.10490">
    <property type="entry name" value="Glucose-6-phosphate isomerase like protein, domain 1"/>
    <property type="match status" value="2"/>
</dbReference>
<dbReference type="OrthoDB" id="9771734at2"/>
<evidence type="ECO:0000259" key="3">
    <source>
        <dbReference type="PROSITE" id="PS51464"/>
    </source>
</evidence>
<dbReference type="GO" id="GO:0097367">
    <property type="term" value="F:carbohydrate derivative binding"/>
    <property type="evidence" value="ECO:0007669"/>
    <property type="project" value="InterPro"/>
</dbReference>
<keyword evidence="5" id="KW-1185">Reference proteome</keyword>
<name>A0A6L3ZFB8_9FLAO</name>
<gene>
    <name evidence="4" type="ORF">F8C82_12065</name>
</gene>
<feature type="domain" description="SIS" evidence="3">
    <location>
        <begin position="24"/>
        <end position="155"/>
    </location>
</feature>
<dbReference type="InterPro" id="IPR046348">
    <property type="entry name" value="SIS_dom_sf"/>
</dbReference>
<proteinExistence type="inferred from homology"/>
<evidence type="ECO:0000313" key="4">
    <source>
        <dbReference type="EMBL" id="KAB2816410.1"/>
    </source>
</evidence>
<dbReference type="GO" id="GO:0005975">
    <property type="term" value="P:carbohydrate metabolic process"/>
    <property type="evidence" value="ECO:0007669"/>
    <property type="project" value="InterPro"/>
</dbReference>
<evidence type="ECO:0000256" key="2">
    <source>
        <dbReference type="ARBA" id="ARBA00023235"/>
    </source>
</evidence>
<dbReference type="Pfam" id="PF10432">
    <property type="entry name" value="bact-PGI_C"/>
    <property type="match status" value="1"/>
</dbReference>
<dbReference type="EMBL" id="WBVQ01000002">
    <property type="protein sequence ID" value="KAB2816410.1"/>
    <property type="molecule type" value="Genomic_DNA"/>
</dbReference>
<dbReference type="CDD" id="cd05017">
    <property type="entry name" value="SIS_PGI_PMI_1"/>
    <property type="match status" value="1"/>
</dbReference>
<dbReference type="PROSITE" id="PS51464">
    <property type="entry name" value="SIS"/>
    <property type="match status" value="1"/>
</dbReference>
<evidence type="ECO:0000256" key="1">
    <source>
        <dbReference type="ARBA" id="ARBA00010523"/>
    </source>
</evidence>
<sequence>MKDLIKEFPKQLKSALKIAEEAKLRHVGKRPANVLITGLGGSGIGGSIVADLCAQTARIPIAVNKGYNVPHWVGADTLVVASSYSGNTEETLEASAQALEYGAMLAAVTSGGKLKELAKERGLNHILIPGGNPPRSMLAYSFVQLFRILSDYSVHTPDYQTEIAEAAAFLESEQENIIAEAKQYAEALENKVIATYAVNGLGGVATRWRQQFNENAKMLGWDSVIPEMNHNELVGWAGGSDEIAAVILRSEDEHERVAMRADLNAKLIAEYTSTVIEIRAKGNSPIARVLYLIHLGDYISLHLSEMKGCDIMDIRVIEELKAKLEEAH</sequence>
<dbReference type="NCBIfam" id="TIGR02128">
    <property type="entry name" value="G6PI_arch"/>
    <property type="match status" value="1"/>
</dbReference>